<dbReference type="EMBL" id="CAJNOK010043451">
    <property type="protein sequence ID" value="CAF1569441.1"/>
    <property type="molecule type" value="Genomic_DNA"/>
</dbReference>
<dbReference type="PANTHER" id="PTHR33119">
    <property type="entry name" value="IFI3P"/>
    <property type="match status" value="1"/>
</dbReference>
<dbReference type="EMBL" id="CAJOBC010089126">
    <property type="protein sequence ID" value="CAF4377218.1"/>
    <property type="molecule type" value="Genomic_DNA"/>
</dbReference>
<reference evidence="1" key="1">
    <citation type="submission" date="2021-02" db="EMBL/GenBank/DDBJ databases">
        <authorList>
            <person name="Nowell W R."/>
        </authorList>
    </citation>
    <scope>NUCLEOTIDE SEQUENCE</scope>
</reference>
<dbReference type="Proteomes" id="UP000677228">
    <property type="component" value="Unassembled WGS sequence"/>
</dbReference>
<dbReference type="EMBL" id="CAJOBA010066205">
    <property type="protein sequence ID" value="CAF4363378.1"/>
    <property type="molecule type" value="Genomic_DNA"/>
</dbReference>
<gene>
    <name evidence="1" type="ORF">GPM918_LOCUS37397</name>
    <name evidence="2" type="ORF">OVA965_LOCUS40272</name>
    <name evidence="4" type="ORF">SRO942_LOCUS38159</name>
    <name evidence="3" type="ORF">TMI583_LOCUS41680</name>
</gene>
<dbReference type="AlphaFoldDB" id="A0A815UBZ3"/>
<dbReference type="OrthoDB" id="10008931at2759"/>
<keyword evidence="5" id="KW-1185">Reference proteome</keyword>
<protein>
    <submittedName>
        <fullName evidence="1">Uncharacterized protein</fullName>
    </submittedName>
</protein>
<proteinExistence type="predicted"/>
<evidence type="ECO:0000313" key="4">
    <source>
        <dbReference type="EMBL" id="CAF4377218.1"/>
    </source>
</evidence>
<evidence type="ECO:0000313" key="3">
    <source>
        <dbReference type="EMBL" id="CAF4363378.1"/>
    </source>
</evidence>
<name>A0A815UBZ3_9BILA</name>
<dbReference type="InterPro" id="IPR025340">
    <property type="entry name" value="DUF4246"/>
</dbReference>
<sequence>MKYAGRWHTEGQTEHIVAVGVYYVDVDEQLEGGFLKFRPPTAPQPHYDFEMDYEVDSIYSGAAVVFHNSMPHRFRQIRNLTNENRRRTFLNFFIVDPLKPIPMSLRRVGMAPVDLILQILLECSRRLLGNSRQLDDLAVKKIISFLPEIWETIEEAKEFRERVRKSMIEDKQGWGHICWGNCGTVEFVKSITTLEPRKRSELYDILQHTESE</sequence>
<accession>A0A815UBZ3</accession>
<dbReference type="PANTHER" id="PTHR33119:SF1">
    <property type="entry name" value="FE2OG DIOXYGENASE DOMAIN-CONTAINING PROTEIN"/>
    <property type="match status" value="1"/>
</dbReference>
<organism evidence="1 5">
    <name type="scientific">Didymodactylos carnosus</name>
    <dbReference type="NCBI Taxonomy" id="1234261"/>
    <lineage>
        <taxon>Eukaryota</taxon>
        <taxon>Metazoa</taxon>
        <taxon>Spiralia</taxon>
        <taxon>Gnathifera</taxon>
        <taxon>Rotifera</taxon>
        <taxon>Eurotatoria</taxon>
        <taxon>Bdelloidea</taxon>
        <taxon>Philodinida</taxon>
        <taxon>Philodinidae</taxon>
        <taxon>Didymodactylos</taxon>
    </lineage>
</organism>
<dbReference type="EMBL" id="CAJNOQ010023583">
    <property type="protein sequence ID" value="CAF1517427.1"/>
    <property type="molecule type" value="Genomic_DNA"/>
</dbReference>
<evidence type="ECO:0000313" key="5">
    <source>
        <dbReference type="Proteomes" id="UP000663829"/>
    </source>
</evidence>
<comment type="caution">
    <text evidence="1">The sequence shown here is derived from an EMBL/GenBank/DDBJ whole genome shotgun (WGS) entry which is preliminary data.</text>
</comment>
<evidence type="ECO:0000313" key="1">
    <source>
        <dbReference type="EMBL" id="CAF1517427.1"/>
    </source>
</evidence>
<evidence type="ECO:0000313" key="2">
    <source>
        <dbReference type="EMBL" id="CAF1569441.1"/>
    </source>
</evidence>
<dbReference type="Proteomes" id="UP000681722">
    <property type="component" value="Unassembled WGS sequence"/>
</dbReference>
<dbReference type="Proteomes" id="UP000663829">
    <property type="component" value="Unassembled WGS sequence"/>
</dbReference>
<dbReference type="Proteomes" id="UP000682733">
    <property type="component" value="Unassembled WGS sequence"/>
</dbReference>